<evidence type="ECO:0000256" key="7">
    <source>
        <dbReference type="ARBA" id="ARBA00023242"/>
    </source>
</evidence>
<evidence type="ECO:0000256" key="6">
    <source>
        <dbReference type="ARBA" id="ARBA00023054"/>
    </source>
</evidence>
<evidence type="ECO:0000256" key="5">
    <source>
        <dbReference type="ARBA" id="ARBA00022838"/>
    </source>
</evidence>
<sequence>MNNARQDPSLQQSQPPQTPTFNPGLPGSRRMTAFSNANQPSGPFASGGSSVGMGMMTGGSSVMGSANSRWSMSSGYRQSISGGQRNSVLNSSVMMSQRPSPMAPLAAEDYGTLGGSMMGPPMSSNRRVSGFAPRQSIGGGSGGIAISSNSVSLRDPRPVKDKSYQRTLIHNLLNFLTQVGYPHPITVKTLTQPTNKDFQDIFKFLYLRLEPGYDFQKKFEDEVPVLLKAMKYPSADTISKTSLYTVGTPHSWPYMLALLGWMMEVILVIDRHEEWKEEQQMSNAHNRDRDIDPKMDMTQVPPDKALYHYLTRTYRIWMLTGNVQDPEVEENMAKSFERRKEYAESEIKHQRELNDSLRQELEELQVVESPVIALEKEQKSLKQEIDQLKKAIDVATPRIASLTKANEESTDNIANKEVKLTDLERAKREVQEIVRTQTVTRAGLESKLDERNRLRRREENLKQQCTNNENELRTLEKRFVDGENEAEKLVREFNALAVKIGIVPISAKYAAGQDYELRLDLDKAVSGTGKVYSLDVKTRTEKTISGLRNQFTRDFNTSSDEYVSLKQELEILEDSIEEGTEKLRIKEYQLSQLNKKYHEEKEATRADLMNRQGFTETREEQIQSQIQETNQNMAEAERLEQDNQMMERQAAQNRELCNRRIREMLQQLSEVKQHVEQQIGVVQNMASKELEDTQRQMKRLQEILEMEAQFEQRSMSSQDQDPDHENLRPKRDLLFSST</sequence>
<feature type="coiled-coil region" evidence="11">
    <location>
        <begin position="340"/>
        <end position="492"/>
    </location>
</feature>
<protein>
    <recommendedName>
        <fullName evidence="10">Kinetochore protein NDC80</fullName>
    </recommendedName>
</protein>
<feature type="coiled-coil region" evidence="11">
    <location>
        <begin position="619"/>
        <end position="703"/>
    </location>
</feature>
<comment type="function">
    <text evidence="10">Acts as a component of the essential kinetochore-associated NDC80 complex, which is required for chromosome segregation and spindle checkpoint activity.</text>
</comment>
<evidence type="ECO:0000256" key="12">
    <source>
        <dbReference type="SAM" id="MobiDB-lite"/>
    </source>
</evidence>
<organism evidence="14 15">
    <name type="scientific">Lunasporangiospora selenospora</name>
    <dbReference type="NCBI Taxonomy" id="979761"/>
    <lineage>
        <taxon>Eukaryota</taxon>
        <taxon>Fungi</taxon>
        <taxon>Fungi incertae sedis</taxon>
        <taxon>Mucoromycota</taxon>
        <taxon>Mortierellomycotina</taxon>
        <taxon>Mortierellomycetes</taxon>
        <taxon>Mortierellales</taxon>
        <taxon>Mortierellaceae</taxon>
        <taxon>Lunasporangiospora</taxon>
    </lineage>
</organism>
<feature type="compositionally biased region" description="Basic and acidic residues" evidence="12">
    <location>
        <begin position="721"/>
        <end position="738"/>
    </location>
</feature>
<dbReference type="InterPro" id="IPR005550">
    <property type="entry name" value="Kinetochore_Ndc80"/>
</dbReference>
<evidence type="ECO:0000256" key="1">
    <source>
        <dbReference type="ARBA" id="ARBA00007050"/>
    </source>
</evidence>
<evidence type="ECO:0000256" key="2">
    <source>
        <dbReference type="ARBA" id="ARBA00022454"/>
    </source>
</evidence>
<evidence type="ECO:0000256" key="3">
    <source>
        <dbReference type="ARBA" id="ARBA00022618"/>
    </source>
</evidence>
<feature type="domain" description="Kinetochore protein Ndc80 CH" evidence="13">
    <location>
        <begin position="148"/>
        <end position="270"/>
    </location>
</feature>
<dbReference type="EMBL" id="JAABOA010000006">
    <property type="protein sequence ID" value="KAF9586697.1"/>
    <property type="molecule type" value="Genomic_DNA"/>
</dbReference>
<evidence type="ECO:0000256" key="10">
    <source>
        <dbReference type="RuleBase" id="RU368072"/>
    </source>
</evidence>
<keyword evidence="15" id="KW-1185">Reference proteome</keyword>
<dbReference type="PANTHER" id="PTHR10643">
    <property type="entry name" value="KINETOCHORE PROTEIN NDC80"/>
    <property type="match status" value="1"/>
</dbReference>
<keyword evidence="9 10" id="KW-0137">Centromere</keyword>
<evidence type="ECO:0000259" key="13">
    <source>
        <dbReference type="Pfam" id="PF03801"/>
    </source>
</evidence>
<feature type="region of interest" description="Disordered" evidence="12">
    <location>
        <begin position="1"/>
        <end position="52"/>
    </location>
</feature>
<evidence type="ECO:0000256" key="4">
    <source>
        <dbReference type="ARBA" id="ARBA00022776"/>
    </source>
</evidence>
<dbReference type="Proteomes" id="UP000780801">
    <property type="component" value="Unassembled WGS sequence"/>
</dbReference>
<dbReference type="InterPro" id="IPR038273">
    <property type="entry name" value="Ndc80_sf"/>
</dbReference>
<evidence type="ECO:0000313" key="15">
    <source>
        <dbReference type="Proteomes" id="UP000780801"/>
    </source>
</evidence>
<dbReference type="SUPFAM" id="SSF57997">
    <property type="entry name" value="Tropomyosin"/>
    <property type="match status" value="1"/>
</dbReference>
<proteinExistence type="inferred from homology"/>
<accession>A0A9P6G431</accession>
<comment type="subcellular location">
    <subcellularLocation>
        <location evidence="10">Chromosome</location>
        <location evidence="10">Centromere</location>
        <location evidence="10">Kinetochore</location>
    </subcellularLocation>
    <subcellularLocation>
        <location evidence="10">Nucleus</location>
    </subcellularLocation>
</comment>
<dbReference type="GO" id="GO:0031262">
    <property type="term" value="C:Ndc80 complex"/>
    <property type="evidence" value="ECO:0007669"/>
    <property type="project" value="UniProtKB-UniRule"/>
</dbReference>
<dbReference type="GO" id="GO:0051301">
    <property type="term" value="P:cell division"/>
    <property type="evidence" value="ECO:0007669"/>
    <property type="project" value="UniProtKB-UniRule"/>
</dbReference>
<keyword evidence="2 10" id="KW-0158">Chromosome</keyword>
<dbReference type="OrthoDB" id="7459479at2759"/>
<name>A0A9P6G431_9FUNG</name>
<evidence type="ECO:0000256" key="9">
    <source>
        <dbReference type="ARBA" id="ARBA00023328"/>
    </source>
</evidence>
<dbReference type="GO" id="GO:0051315">
    <property type="term" value="P:attachment of mitotic spindle microtubules to kinetochore"/>
    <property type="evidence" value="ECO:0007669"/>
    <property type="project" value="UniProtKB-UniRule"/>
</dbReference>
<keyword evidence="7 10" id="KW-0539">Nucleus</keyword>
<evidence type="ECO:0000256" key="11">
    <source>
        <dbReference type="SAM" id="Coils"/>
    </source>
</evidence>
<comment type="caution">
    <text evidence="14">The sequence shown here is derived from an EMBL/GenBank/DDBJ whole genome shotgun (WGS) entry which is preliminary data.</text>
</comment>
<keyword evidence="6 11" id="KW-0175">Coiled coil</keyword>
<keyword evidence="5 10" id="KW-0995">Kinetochore</keyword>
<dbReference type="GO" id="GO:0005634">
    <property type="term" value="C:nucleus"/>
    <property type="evidence" value="ECO:0007669"/>
    <property type="project" value="UniProtKB-SubCell"/>
</dbReference>
<dbReference type="AlphaFoldDB" id="A0A9P6G431"/>
<keyword evidence="4 10" id="KW-0498">Mitosis</keyword>
<dbReference type="Gene3D" id="1.10.418.30">
    <property type="entry name" value="Ncd80 complex, Ncd80 subunit"/>
    <property type="match status" value="1"/>
</dbReference>
<feature type="region of interest" description="Disordered" evidence="12">
    <location>
        <begin position="710"/>
        <end position="738"/>
    </location>
</feature>
<comment type="subunit">
    <text evidence="10">Component of the NDC80 complex.</text>
</comment>
<keyword evidence="8 10" id="KW-0131">Cell cycle</keyword>
<evidence type="ECO:0000256" key="8">
    <source>
        <dbReference type="ARBA" id="ARBA00023306"/>
    </source>
</evidence>
<gene>
    <name evidence="14" type="primary">NDC80</name>
    <name evidence="14" type="ORF">BGW38_008620</name>
</gene>
<keyword evidence="3 10" id="KW-0132">Cell division</keyword>
<dbReference type="Pfam" id="PF03801">
    <property type="entry name" value="Ndc80_HEC"/>
    <property type="match status" value="1"/>
</dbReference>
<dbReference type="InterPro" id="IPR055260">
    <property type="entry name" value="Ndc80_CH"/>
</dbReference>
<comment type="similarity">
    <text evidence="1 10">Belongs to the NDC80/HEC1 family.</text>
</comment>
<dbReference type="PANTHER" id="PTHR10643:SF2">
    <property type="entry name" value="KINETOCHORE PROTEIN NDC80 HOMOLOG"/>
    <property type="match status" value="1"/>
</dbReference>
<evidence type="ECO:0000313" key="14">
    <source>
        <dbReference type="EMBL" id="KAF9586697.1"/>
    </source>
</evidence>
<reference evidence="14" key="1">
    <citation type="journal article" date="2020" name="Fungal Divers.">
        <title>Resolving the Mortierellaceae phylogeny through synthesis of multi-gene phylogenetics and phylogenomics.</title>
        <authorList>
            <person name="Vandepol N."/>
            <person name="Liber J."/>
            <person name="Desiro A."/>
            <person name="Na H."/>
            <person name="Kennedy M."/>
            <person name="Barry K."/>
            <person name="Grigoriev I.V."/>
            <person name="Miller A.N."/>
            <person name="O'Donnell K."/>
            <person name="Stajich J.E."/>
            <person name="Bonito G."/>
        </authorList>
    </citation>
    <scope>NUCLEOTIDE SEQUENCE</scope>
    <source>
        <strain evidence="14">KOD1015</strain>
    </source>
</reference>